<accession>A0A819Y976</accession>
<dbReference type="Proteomes" id="UP000663823">
    <property type="component" value="Unassembled WGS sequence"/>
</dbReference>
<reference evidence="1" key="1">
    <citation type="submission" date="2021-02" db="EMBL/GenBank/DDBJ databases">
        <authorList>
            <person name="Nowell W R."/>
        </authorList>
    </citation>
    <scope>NUCLEOTIDE SEQUENCE</scope>
</reference>
<evidence type="ECO:0000313" key="2">
    <source>
        <dbReference type="Proteomes" id="UP000663823"/>
    </source>
</evidence>
<proteinExistence type="predicted"/>
<name>A0A819Y976_9BILA</name>
<organism evidence="1 2">
    <name type="scientific">Rotaria sordida</name>
    <dbReference type="NCBI Taxonomy" id="392033"/>
    <lineage>
        <taxon>Eukaryota</taxon>
        <taxon>Metazoa</taxon>
        <taxon>Spiralia</taxon>
        <taxon>Gnathifera</taxon>
        <taxon>Rotifera</taxon>
        <taxon>Eurotatoria</taxon>
        <taxon>Bdelloidea</taxon>
        <taxon>Philodinida</taxon>
        <taxon>Philodinidae</taxon>
        <taxon>Rotaria</taxon>
    </lineage>
</organism>
<gene>
    <name evidence="1" type="ORF">OTI717_LOCUS36004</name>
</gene>
<evidence type="ECO:0000313" key="1">
    <source>
        <dbReference type="EMBL" id="CAF4146436.1"/>
    </source>
</evidence>
<comment type="caution">
    <text evidence="1">The sequence shown here is derived from an EMBL/GenBank/DDBJ whole genome shotgun (WGS) entry which is preliminary data.</text>
</comment>
<dbReference type="AlphaFoldDB" id="A0A819Y976"/>
<dbReference type="EMBL" id="CAJOAX010014665">
    <property type="protein sequence ID" value="CAF4146436.1"/>
    <property type="molecule type" value="Genomic_DNA"/>
</dbReference>
<protein>
    <submittedName>
        <fullName evidence="1">Uncharacterized protein</fullName>
    </submittedName>
</protein>
<sequence>MPKKGRTNINLTPNGWDHSERWTNLSKRELTNLISVMYYRAGITDQKGESDTNKKRAKEIIAKLEISGDKK</sequence>